<accession>A0A4Y2LXJ3</accession>
<organism evidence="1 2">
    <name type="scientific">Araneus ventricosus</name>
    <name type="common">Orbweaver spider</name>
    <name type="synonym">Epeira ventricosa</name>
    <dbReference type="NCBI Taxonomy" id="182803"/>
    <lineage>
        <taxon>Eukaryota</taxon>
        <taxon>Metazoa</taxon>
        <taxon>Ecdysozoa</taxon>
        <taxon>Arthropoda</taxon>
        <taxon>Chelicerata</taxon>
        <taxon>Arachnida</taxon>
        <taxon>Araneae</taxon>
        <taxon>Araneomorphae</taxon>
        <taxon>Entelegynae</taxon>
        <taxon>Araneoidea</taxon>
        <taxon>Araneidae</taxon>
        <taxon>Araneus</taxon>
    </lineage>
</organism>
<name>A0A4Y2LXJ3_ARAVE</name>
<dbReference type="EMBL" id="BGPR01006419">
    <property type="protein sequence ID" value="GBN18860.1"/>
    <property type="molecule type" value="Genomic_DNA"/>
</dbReference>
<gene>
    <name evidence="1" type="ORF">AVEN_41208_1</name>
</gene>
<protein>
    <recommendedName>
        <fullName evidence="3">RNase H type-1 domain-containing protein</fullName>
    </recommendedName>
</protein>
<reference evidence="1 2" key="1">
    <citation type="journal article" date="2019" name="Sci. Rep.">
        <title>Orb-weaving spider Araneus ventricosus genome elucidates the spidroin gene catalogue.</title>
        <authorList>
            <person name="Kono N."/>
            <person name="Nakamura H."/>
            <person name="Ohtoshi R."/>
            <person name="Moran D.A.P."/>
            <person name="Shinohara A."/>
            <person name="Yoshida Y."/>
            <person name="Fujiwara M."/>
            <person name="Mori M."/>
            <person name="Tomita M."/>
            <person name="Arakawa K."/>
        </authorList>
    </citation>
    <scope>NUCLEOTIDE SEQUENCE [LARGE SCALE GENOMIC DNA]</scope>
</reference>
<comment type="caution">
    <text evidence="1">The sequence shown here is derived from an EMBL/GenBank/DDBJ whole genome shotgun (WGS) entry which is preliminary data.</text>
</comment>
<dbReference type="AlphaFoldDB" id="A0A4Y2LXJ3"/>
<dbReference type="Proteomes" id="UP000499080">
    <property type="component" value="Unassembled WGS sequence"/>
</dbReference>
<proteinExistence type="predicted"/>
<evidence type="ECO:0000313" key="1">
    <source>
        <dbReference type="EMBL" id="GBN18860.1"/>
    </source>
</evidence>
<keyword evidence="2" id="KW-1185">Reference proteome</keyword>
<sequence>MAQRWKTKQATPSVSWKKTQRYTNGWHNFVPSMQSSKQSFLLYRRLIFEQARPTNRLRARVGYSCNEASDVLAKKATREGIPMYRYARNHIKNLQQKESIIRWQKEWDNGETGRSVYKVWPKVKTTPTP</sequence>
<evidence type="ECO:0008006" key="3">
    <source>
        <dbReference type="Google" id="ProtNLM"/>
    </source>
</evidence>
<dbReference type="OrthoDB" id="6515318at2759"/>
<evidence type="ECO:0000313" key="2">
    <source>
        <dbReference type="Proteomes" id="UP000499080"/>
    </source>
</evidence>